<reference evidence="2" key="1">
    <citation type="submission" date="2019-11" db="EMBL/GenBank/DDBJ databases">
        <title>Leishmania tarentolae CDS.</title>
        <authorList>
            <person name="Goto Y."/>
            <person name="Yamagishi J."/>
        </authorList>
    </citation>
    <scope>NUCLEOTIDE SEQUENCE [LARGE SCALE GENOMIC DNA]</scope>
    <source>
        <strain evidence="2">Parrot Tar II</strain>
    </source>
</reference>
<dbReference type="EMBL" id="BLBS01000057">
    <property type="protein sequence ID" value="GET93427.1"/>
    <property type="molecule type" value="Genomic_DNA"/>
</dbReference>
<name>A0A640L0W6_LEITA</name>
<evidence type="ECO:0000256" key="1">
    <source>
        <dbReference type="SAM" id="MobiDB-lite"/>
    </source>
</evidence>
<dbReference type="VEuPathDB" id="TriTrypDB:LtaPh_3634961"/>
<feature type="region of interest" description="Disordered" evidence="1">
    <location>
        <begin position="60"/>
        <end position="104"/>
    </location>
</feature>
<comment type="caution">
    <text evidence="2">The sequence shown here is derived from an EMBL/GenBank/DDBJ whole genome shotgun (WGS) entry which is preliminary data.</text>
</comment>
<dbReference type="GO" id="GO:0005840">
    <property type="term" value="C:ribosome"/>
    <property type="evidence" value="ECO:0007669"/>
    <property type="project" value="UniProtKB-KW"/>
</dbReference>
<gene>
    <name evidence="2" type="ORF">LtaPh_3634961</name>
</gene>
<feature type="region of interest" description="Disordered" evidence="1">
    <location>
        <begin position="1"/>
        <end position="23"/>
    </location>
</feature>
<proteinExistence type="predicted"/>
<keyword evidence="2" id="KW-0687">Ribonucleoprotein</keyword>
<organism evidence="2 3">
    <name type="scientific">Leishmania tarentolae</name>
    <name type="common">Sauroleishmania tarentolae</name>
    <dbReference type="NCBI Taxonomy" id="5689"/>
    <lineage>
        <taxon>Eukaryota</taxon>
        <taxon>Discoba</taxon>
        <taxon>Euglenozoa</taxon>
        <taxon>Kinetoplastea</taxon>
        <taxon>Metakinetoplastina</taxon>
        <taxon>Trypanosomatida</taxon>
        <taxon>Trypanosomatidae</taxon>
        <taxon>Leishmaniinae</taxon>
        <taxon>Leishmania</taxon>
        <taxon>lizard Leishmania</taxon>
    </lineage>
</organism>
<evidence type="ECO:0000313" key="2">
    <source>
        <dbReference type="EMBL" id="GET93427.1"/>
    </source>
</evidence>
<feature type="compositionally biased region" description="Low complexity" evidence="1">
    <location>
        <begin position="11"/>
        <end position="23"/>
    </location>
</feature>
<evidence type="ECO:0000313" key="3">
    <source>
        <dbReference type="Proteomes" id="UP000419144"/>
    </source>
</evidence>
<keyword evidence="2" id="KW-0689">Ribosomal protein</keyword>
<feature type="compositionally biased region" description="Pro residues" evidence="1">
    <location>
        <begin position="1"/>
        <end position="10"/>
    </location>
</feature>
<keyword evidence="3" id="KW-1185">Reference proteome</keyword>
<sequence>MPVPPAPLPSPLQSHLSSSCSSDSVESLGTWMHTYAIGAHAFASSSNTLPLTPFHRVALPHPSNYRHTHTRSHGQVEEPHQPQPVEQEPPQWDQGPRAPASPQLQAWKLAPCVGERPPCAQAQPEGRAEEAPRAHRCVCRQELSRHGKSVSESQEDEAQLHLLHATTCLCVPYQLASL</sequence>
<dbReference type="Proteomes" id="UP000419144">
    <property type="component" value="Unassembled WGS sequence"/>
</dbReference>
<protein>
    <submittedName>
        <fullName evidence="2">Ribosomal protein L29, putative</fullName>
    </submittedName>
</protein>
<accession>A0A640L0W6</accession>
<dbReference type="AlphaFoldDB" id="A0A640L0W6"/>